<dbReference type="Gene3D" id="1.10.287.130">
    <property type="match status" value="1"/>
</dbReference>
<keyword evidence="11" id="KW-0902">Two-component regulatory system</keyword>
<evidence type="ECO:0000256" key="9">
    <source>
        <dbReference type="ARBA" id="ARBA00022840"/>
    </source>
</evidence>
<dbReference type="PROSITE" id="PS50110">
    <property type="entry name" value="RESPONSE_REGULATORY"/>
    <property type="match status" value="1"/>
</dbReference>
<dbReference type="PROSITE" id="PS50112">
    <property type="entry name" value="PAS"/>
    <property type="match status" value="2"/>
</dbReference>
<evidence type="ECO:0000259" key="16">
    <source>
        <dbReference type="PROSITE" id="PS50110"/>
    </source>
</evidence>
<dbReference type="CDD" id="cd18161">
    <property type="entry name" value="REC_hyHK_blue-like"/>
    <property type="match status" value="1"/>
</dbReference>
<evidence type="ECO:0000256" key="5">
    <source>
        <dbReference type="ARBA" id="ARBA00022617"/>
    </source>
</evidence>
<dbReference type="PRINTS" id="PR00344">
    <property type="entry name" value="BCTRLSENSOR"/>
</dbReference>
<dbReference type="InterPro" id="IPR035965">
    <property type="entry name" value="PAS-like_dom_sf"/>
</dbReference>
<reference evidence="19 20" key="1">
    <citation type="submission" date="2020-08" db="EMBL/GenBank/DDBJ databases">
        <title>Genomic Encyclopedia of Type Strains, Phase IV (KMG-IV): sequencing the most valuable type-strain genomes for metagenomic binning, comparative biology and taxonomic classification.</title>
        <authorList>
            <person name="Goeker M."/>
        </authorList>
    </citation>
    <scope>NUCLEOTIDE SEQUENCE [LARGE SCALE GENOMIC DNA]</scope>
    <source>
        <strain evidence="19 20">DSM 100734</strain>
    </source>
</reference>
<evidence type="ECO:0000256" key="4">
    <source>
        <dbReference type="ARBA" id="ARBA00022553"/>
    </source>
</evidence>
<feature type="domain" description="PAC" evidence="18">
    <location>
        <begin position="80"/>
        <end position="132"/>
    </location>
</feature>
<evidence type="ECO:0000256" key="8">
    <source>
        <dbReference type="ARBA" id="ARBA00022777"/>
    </source>
</evidence>
<keyword evidence="5" id="KW-0349">Heme</keyword>
<dbReference type="InterPro" id="IPR001789">
    <property type="entry name" value="Sig_transdc_resp-reg_receiver"/>
</dbReference>
<evidence type="ECO:0000256" key="12">
    <source>
        <dbReference type="ARBA" id="ARBA00059827"/>
    </source>
</evidence>
<dbReference type="SUPFAM" id="SSF55785">
    <property type="entry name" value="PYP-like sensor domain (PAS domain)"/>
    <property type="match status" value="2"/>
</dbReference>
<dbReference type="Gene3D" id="3.30.565.10">
    <property type="entry name" value="Histidine kinase-like ATPase, C-terminal domain"/>
    <property type="match status" value="1"/>
</dbReference>
<dbReference type="InterPro" id="IPR004358">
    <property type="entry name" value="Sig_transdc_His_kin-like_C"/>
</dbReference>
<dbReference type="InterPro" id="IPR036097">
    <property type="entry name" value="HisK_dim/P_sf"/>
</dbReference>
<gene>
    <name evidence="19" type="ORF">HNQ72_006113</name>
</gene>
<dbReference type="InterPro" id="IPR003594">
    <property type="entry name" value="HATPase_dom"/>
</dbReference>
<keyword evidence="10" id="KW-0408">Iron</keyword>
<feature type="domain" description="PAS" evidence="17">
    <location>
        <begin position="7"/>
        <end position="74"/>
    </location>
</feature>
<feature type="modified residue" description="4-aspartylphosphate" evidence="14">
    <location>
        <position position="570"/>
    </location>
</feature>
<dbReference type="AlphaFoldDB" id="A0A7W9YCT8"/>
<protein>
    <recommendedName>
        <fullName evidence="13">Sensor protein FixL</fullName>
        <ecNumber evidence="3">2.7.13.3</ecNumber>
    </recommendedName>
</protein>
<evidence type="ECO:0000256" key="1">
    <source>
        <dbReference type="ARBA" id="ARBA00000085"/>
    </source>
</evidence>
<evidence type="ECO:0000313" key="19">
    <source>
        <dbReference type="EMBL" id="MBB6166262.1"/>
    </source>
</evidence>
<feature type="domain" description="PAS" evidence="17">
    <location>
        <begin position="133"/>
        <end position="203"/>
    </location>
</feature>
<dbReference type="SUPFAM" id="SSF52172">
    <property type="entry name" value="CheY-like"/>
    <property type="match status" value="1"/>
</dbReference>
<sequence>MKNKITIETELDAVLHLLDEANIIVHENDGIITRWSSGCETLYGWSREEAVGRSVHQLLQTRFPMPLDEIRKQLAGEDFWQGEVEHRTRDGRSVFVATRWTAVSLSADAKSVVIQTITDVTEMKRVQNDLAEREAHLRSVLDTVPESAIVIDDTGIITSFSAAAERLFGYSAAEVCGQNVSMLMPNPDRDAHDSYISNYVETGERRIIGYGRVVNGRRKDGTIFPMELAVGEARTGGKRIFTGFVRDLTTRQKIEEELRQSQKMEAIGQLAGGLAHDFNNLLTVISGNLEMMDYKLEDAHLRVLLQEAQAAAEDGAKLTGQLLAFGRRQPLDNRLVDVGQLVSSFSDLMRRTLGEAIEFRTVTTGSSNEALVDASQLQNAILNLVINARDAMPRGGKLTVELSRVRLDADYAKMYPNMRTGEFVLVSVTDTGTGMTPDIKSKAFEPFFTTKDTSAGTGLGLSMVYGFIKQSGGNIQLYSEPGQGTSVRMYLPAAKRKTGMDSVRITANQGQSPLPGGAEKILVVEDDPRVRRVTVSRLTSFGYQVIEAENGNEALTQLENHDDIALLFTDVVMPGGMTGDELANRVRAAKPHIPVLFTSGYTEPEIAGKELALTGSWLKKPYTSRDLATRVRALLDATDSTLATPVTAM</sequence>
<dbReference type="InterPro" id="IPR036890">
    <property type="entry name" value="HATPase_C_sf"/>
</dbReference>
<dbReference type="PROSITE" id="PS50113">
    <property type="entry name" value="PAC"/>
    <property type="match status" value="2"/>
</dbReference>
<evidence type="ECO:0000313" key="20">
    <source>
        <dbReference type="Proteomes" id="UP000547879"/>
    </source>
</evidence>
<feature type="domain" description="Response regulatory" evidence="16">
    <location>
        <begin position="520"/>
        <end position="635"/>
    </location>
</feature>
<keyword evidence="7" id="KW-0547">Nucleotide-binding</keyword>
<evidence type="ECO:0000256" key="11">
    <source>
        <dbReference type="ARBA" id="ARBA00023012"/>
    </source>
</evidence>
<comment type="cofactor">
    <cofactor evidence="2">
        <name>heme</name>
        <dbReference type="ChEBI" id="CHEBI:30413"/>
    </cofactor>
</comment>
<keyword evidence="9" id="KW-0067">ATP-binding</keyword>
<dbReference type="CDD" id="cd00130">
    <property type="entry name" value="PAS"/>
    <property type="match status" value="2"/>
</dbReference>
<dbReference type="PROSITE" id="PS50109">
    <property type="entry name" value="HIS_KIN"/>
    <property type="match status" value="1"/>
</dbReference>
<evidence type="ECO:0000256" key="3">
    <source>
        <dbReference type="ARBA" id="ARBA00012438"/>
    </source>
</evidence>
<keyword evidence="8" id="KW-0418">Kinase</keyword>
<dbReference type="Pfam" id="PF00072">
    <property type="entry name" value="Response_reg"/>
    <property type="match status" value="1"/>
</dbReference>
<dbReference type="Proteomes" id="UP000547879">
    <property type="component" value="Unassembled WGS sequence"/>
</dbReference>
<dbReference type="Pfam" id="PF00989">
    <property type="entry name" value="PAS"/>
    <property type="match status" value="1"/>
</dbReference>
<evidence type="ECO:0000256" key="7">
    <source>
        <dbReference type="ARBA" id="ARBA00022741"/>
    </source>
</evidence>
<dbReference type="Pfam" id="PF00512">
    <property type="entry name" value="HisKA"/>
    <property type="match status" value="1"/>
</dbReference>
<dbReference type="SUPFAM" id="SSF47384">
    <property type="entry name" value="Homodimeric domain of signal transducing histidine kinase"/>
    <property type="match status" value="1"/>
</dbReference>
<evidence type="ECO:0000259" key="18">
    <source>
        <dbReference type="PROSITE" id="PS50113"/>
    </source>
</evidence>
<evidence type="ECO:0000256" key="10">
    <source>
        <dbReference type="ARBA" id="ARBA00023004"/>
    </source>
</evidence>
<dbReference type="Pfam" id="PF13426">
    <property type="entry name" value="PAS_9"/>
    <property type="match status" value="1"/>
</dbReference>
<keyword evidence="6" id="KW-0808">Transferase</keyword>
<dbReference type="EC" id="2.7.13.3" evidence="3"/>
<dbReference type="NCBIfam" id="TIGR00229">
    <property type="entry name" value="sensory_box"/>
    <property type="match status" value="2"/>
</dbReference>
<dbReference type="SUPFAM" id="SSF55874">
    <property type="entry name" value="ATPase domain of HSP90 chaperone/DNA topoisomerase II/histidine kinase"/>
    <property type="match status" value="1"/>
</dbReference>
<evidence type="ECO:0000256" key="2">
    <source>
        <dbReference type="ARBA" id="ARBA00001971"/>
    </source>
</evidence>
<comment type="caution">
    <text evidence="19">The sequence shown here is derived from an EMBL/GenBank/DDBJ whole genome shotgun (WGS) entry which is preliminary data.</text>
</comment>
<comment type="function">
    <text evidence="12">Putative oxygen sensor; modulates the activity of FixJ, a transcriptional activator of nitrogen fixation fixK gene. FixL probably acts as a kinase that phosphorylates FixJ.</text>
</comment>
<comment type="catalytic activity">
    <reaction evidence="1">
        <text>ATP + protein L-histidine = ADP + protein N-phospho-L-histidine.</text>
        <dbReference type="EC" id="2.7.13.3"/>
    </reaction>
</comment>
<dbReference type="GO" id="GO:0000155">
    <property type="term" value="F:phosphorelay sensor kinase activity"/>
    <property type="evidence" value="ECO:0007669"/>
    <property type="project" value="InterPro"/>
</dbReference>
<dbReference type="InterPro" id="IPR003661">
    <property type="entry name" value="HisK_dim/P_dom"/>
</dbReference>
<proteinExistence type="predicted"/>
<evidence type="ECO:0000256" key="13">
    <source>
        <dbReference type="ARBA" id="ARBA00070616"/>
    </source>
</evidence>
<dbReference type="RefSeq" id="WP_183998200.1">
    <property type="nucleotide sequence ID" value="NZ_BMHW01000018.1"/>
</dbReference>
<dbReference type="InterPro" id="IPR000014">
    <property type="entry name" value="PAS"/>
</dbReference>
<dbReference type="CDD" id="cd00082">
    <property type="entry name" value="HisKA"/>
    <property type="match status" value="1"/>
</dbReference>
<dbReference type="InterPro" id="IPR000700">
    <property type="entry name" value="PAS-assoc_C"/>
</dbReference>
<dbReference type="PANTHER" id="PTHR43065">
    <property type="entry name" value="SENSOR HISTIDINE KINASE"/>
    <property type="match status" value="1"/>
</dbReference>
<evidence type="ECO:0000256" key="14">
    <source>
        <dbReference type="PROSITE-ProRule" id="PRU00169"/>
    </source>
</evidence>
<organism evidence="19 20">
    <name type="scientific">Rhizobium wenxiniae</name>
    <dbReference type="NCBI Taxonomy" id="1737357"/>
    <lineage>
        <taxon>Bacteria</taxon>
        <taxon>Pseudomonadati</taxon>
        <taxon>Pseudomonadota</taxon>
        <taxon>Alphaproteobacteria</taxon>
        <taxon>Hyphomicrobiales</taxon>
        <taxon>Rhizobiaceae</taxon>
        <taxon>Rhizobium/Agrobacterium group</taxon>
        <taxon>Rhizobium</taxon>
    </lineage>
</organism>
<dbReference type="PANTHER" id="PTHR43065:SF49">
    <property type="entry name" value="HISTIDINE KINASE"/>
    <property type="match status" value="1"/>
</dbReference>
<name>A0A7W9YCT8_9HYPH</name>
<keyword evidence="5" id="KW-0479">Metal-binding</keyword>
<accession>A0A7W9YCT8</accession>
<dbReference type="SMART" id="SM00387">
    <property type="entry name" value="HATPase_c"/>
    <property type="match status" value="1"/>
</dbReference>
<dbReference type="SMART" id="SM00448">
    <property type="entry name" value="REC"/>
    <property type="match status" value="1"/>
</dbReference>
<dbReference type="SMART" id="SM00091">
    <property type="entry name" value="PAS"/>
    <property type="match status" value="2"/>
</dbReference>
<evidence type="ECO:0000256" key="6">
    <source>
        <dbReference type="ARBA" id="ARBA00022679"/>
    </source>
</evidence>
<feature type="domain" description="Histidine kinase" evidence="15">
    <location>
        <begin position="273"/>
        <end position="495"/>
    </location>
</feature>
<dbReference type="Gene3D" id="3.40.50.2300">
    <property type="match status" value="1"/>
</dbReference>
<dbReference type="GO" id="GO:0005524">
    <property type="term" value="F:ATP binding"/>
    <property type="evidence" value="ECO:0007669"/>
    <property type="project" value="UniProtKB-KW"/>
</dbReference>
<dbReference type="EMBL" id="JACHEG010000016">
    <property type="protein sequence ID" value="MBB6166262.1"/>
    <property type="molecule type" value="Genomic_DNA"/>
</dbReference>
<evidence type="ECO:0000259" key="17">
    <source>
        <dbReference type="PROSITE" id="PS50112"/>
    </source>
</evidence>
<dbReference type="InterPro" id="IPR005467">
    <property type="entry name" value="His_kinase_dom"/>
</dbReference>
<dbReference type="Gene3D" id="3.30.450.20">
    <property type="entry name" value="PAS domain"/>
    <property type="match status" value="2"/>
</dbReference>
<keyword evidence="4 14" id="KW-0597">Phosphoprotein</keyword>
<keyword evidence="20" id="KW-1185">Reference proteome</keyword>
<dbReference type="GO" id="GO:0006355">
    <property type="term" value="P:regulation of DNA-templated transcription"/>
    <property type="evidence" value="ECO:0007669"/>
    <property type="project" value="InterPro"/>
</dbReference>
<evidence type="ECO:0000259" key="15">
    <source>
        <dbReference type="PROSITE" id="PS50109"/>
    </source>
</evidence>
<dbReference type="Pfam" id="PF02518">
    <property type="entry name" value="HATPase_c"/>
    <property type="match status" value="1"/>
</dbReference>
<dbReference type="FunFam" id="3.30.450.20:FF:000060">
    <property type="entry name" value="Sensor protein FixL"/>
    <property type="match status" value="1"/>
</dbReference>
<dbReference type="InterPro" id="IPR011006">
    <property type="entry name" value="CheY-like_superfamily"/>
</dbReference>
<dbReference type="SMART" id="SM00388">
    <property type="entry name" value="HisKA"/>
    <property type="match status" value="1"/>
</dbReference>
<dbReference type="InterPro" id="IPR013767">
    <property type="entry name" value="PAS_fold"/>
</dbReference>
<feature type="domain" description="PAC" evidence="18">
    <location>
        <begin position="201"/>
        <end position="260"/>
    </location>
</feature>